<name>A0A8S4NCJ7_OWEFU</name>
<gene>
    <name evidence="1" type="ORF">OFUS_LOCUS5836</name>
</gene>
<keyword evidence="2" id="KW-1185">Reference proteome</keyword>
<dbReference type="AlphaFoldDB" id="A0A8S4NCJ7"/>
<feature type="non-terminal residue" evidence="1">
    <location>
        <position position="114"/>
    </location>
</feature>
<proteinExistence type="predicted"/>
<organism evidence="1 2">
    <name type="scientific">Owenia fusiformis</name>
    <name type="common">Polychaete worm</name>
    <dbReference type="NCBI Taxonomy" id="6347"/>
    <lineage>
        <taxon>Eukaryota</taxon>
        <taxon>Metazoa</taxon>
        <taxon>Spiralia</taxon>
        <taxon>Lophotrochozoa</taxon>
        <taxon>Annelida</taxon>
        <taxon>Polychaeta</taxon>
        <taxon>Sedentaria</taxon>
        <taxon>Canalipalpata</taxon>
        <taxon>Sabellida</taxon>
        <taxon>Oweniida</taxon>
        <taxon>Oweniidae</taxon>
        <taxon>Owenia</taxon>
    </lineage>
</organism>
<sequence>EIDDDILKEIIDEWMDVHEDRSVYPIKRRRYFKDFSAESKINKFIKRHPWRLTSYLLDVVQRDLLTFLVHKTKNVTYEEAYSLCCQTEINILKNGKGLDSCVNLTLELNQWQHD</sequence>
<dbReference type="EMBL" id="CAIIXF020000003">
    <property type="protein sequence ID" value="CAH1778984.1"/>
    <property type="molecule type" value="Genomic_DNA"/>
</dbReference>
<evidence type="ECO:0000313" key="1">
    <source>
        <dbReference type="EMBL" id="CAH1778984.1"/>
    </source>
</evidence>
<dbReference type="Proteomes" id="UP000749559">
    <property type="component" value="Unassembled WGS sequence"/>
</dbReference>
<accession>A0A8S4NCJ7</accession>
<evidence type="ECO:0000313" key="2">
    <source>
        <dbReference type="Proteomes" id="UP000749559"/>
    </source>
</evidence>
<protein>
    <submittedName>
        <fullName evidence="1">Uncharacterized protein</fullName>
    </submittedName>
</protein>
<comment type="caution">
    <text evidence="1">The sequence shown here is derived from an EMBL/GenBank/DDBJ whole genome shotgun (WGS) entry which is preliminary data.</text>
</comment>
<reference evidence="1" key="1">
    <citation type="submission" date="2022-03" db="EMBL/GenBank/DDBJ databases">
        <authorList>
            <person name="Martin C."/>
        </authorList>
    </citation>
    <scope>NUCLEOTIDE SEQUENCE</scope>
</reference>